<proteinExistence type="predicted"/>
<name>A0A132AF75_SARSC</name>
<dbReference type="AlphaFoldDB" id="A0A132AF75"/>
<sequence>MENLNSAIPASPSSRLSRVFTNFNFFTPRENDLYNNNPINSFNDISELDHSDETNTDNFSLPATPAPRRKKMYQGGRGGVEGELMDH</sequence>
<reference evidence="1 2" key="1">
    <citation type="journal article" date="2015" name="Parasit. Vectors">
        <title>Draft genome of the scabies mite.</title>
        <authorList>
            <person name="Rider S.D.Jr."/>
            <person name="Morgan M.S."/>
            <person name="Arlian L.G."/>
        </authorList>
    </citation>
    <scope>NUCLEOTIDE SEQUENCE [LARGE SCALE GENOMIC DNA]</scope>
    <source>
        <strain evidence="1">Arlian Lab</strain>
    </source>
</reference>
<dbReference type="OrthoDB" id="9997817at2759"/>
<protein>
    <submittedName>
        <fullName evidence="1">Uncharacterized protein</fullName>
    </submittedName>
</protein>
<gene>
    <name evidence="1" type="ORF">QR98_0080460</name>
</gene>
<evidence type="ECO:0000313" key="2">
    <source>
        <dbReference type="Proteomes" id="UP000616769"/>
    </source>
</evidence>
<dbReference type="Proteomes" id="UP000616769">
    <property type="component" value="Unassembled WGS sequence"/>
</dbReference>
<comment type="caution">
    <text evidence="1">The sequence shown here is derived from an EMBL/GenBank/DDBJ whole genome shotgun (WGS) entry which is preliminary data.</text>
</comment>
<organism evidence="1 2">
    <name type="scientific">Sarcoptes scabiei</name>
    <name type="common">Itch mite</name>
    <name type="synonym">Acarus scabiei</name>
    <dbReference type="NCBI Taxonomy" id="52283"/>
    <lineage>
        <taxon>Eukaryota</taxon>
        <taxon>Metazoa</taxon>
        <taxon>Ecdysozoa</taxon>
        <taxon>Arthropoda</taxon>
        <taxon>Chelicerata</taxon>
        <taxon>Arachnida</taxon>
        <taxon>Acari</taxon>
        <taxon>Acariformes</taxon>
        <taxon>Sarcoptiformes</taxon>
        <taxon>Astigmata</taxon>
        <taxon>Psoroptidia</taxon>
        <taxon>Sarcoptoidea</taxon>
        <taxon>Sarcoptidae</taxon>
        <taxon>Sarcoptinae</taxon>
        <taxon>Sarcoptes</taxon>
    </lineage>
</organism>
<accession>A0A132AF75</accession>
<dbReference type="VEuPathDB" id="VectorBase:SSCA009420"/>
<evidence type="ECO:0000313" key="1">
    <source>
        <dbReference type="EMBL" id="KPM09509.1"/>
    </source>
</evidence>
<dbReference type="EMBL" id="JXLN01013670">
    <property type="protein sequence ID" value="KPM09509.1"/>
    <property type="molecule type" value="Genomic_DNA"/>
</dbReference>